<accession>A0A0H3ACJ5</accession>
<keyword evidence="2" id="KW-0269">Exonuclease</keyword>
<gene>
    <name evidence="2" type="ordered locus">Dvul_2493</name>
</gene>
<keyword evidence="2" id="KW-0540">Nuclease</keyword>
<keyword evidence="2" id="KW-0378">Hydrolase</keyword>
<dbReference type="GO" id="GO:0006259">
    <property type="term" value="P:DNA metabolic process"/>
    <property type="evidence" value="ECO:0007669"/>
    <property type="project" value="UniProtKB-ARBA"/>
</dbReference>
<reference evidence="3" key="1">
    <citation type="journal article" date="2009" name="Environ. Microbiol.">
        <title>Contribution of mobile genetic elements to Desulfovibrio vulgaris genome plasticity.</title>
        <authorList>
            <person name="Walker C.B."/>
            <person name="Stolyar S."/>
            <person name="Chivian D."/>
            <person name="Pinel N."/>
            <person name="Gabster J.A."/>
            <person name="Dehal P.S."/>
            <person name="He Z."/>
            <person name="Yang Z.K."/>
            <person name="Yen H.C."/>
            <person name="Zhou J."/>
            <person name="Wall J.D."/>
            <person name="Hazen T.C."/>
            <person name="Arkin A.P."/>
            <person name="Stahl D.A."/>
        </authorList>
    </citation>
    <scope>NUCLEOTIDE SEQUENCE [LARGE SCALE GENOMIC DNA]</scope>
    <source>
        <strain evidence="3">DP4</strain>
    </source>
</reference>
<dbReference type="Pfam" id="PF00929">
    <property type="entry name" value="RNase_T"/>
    <property type="match status" value="1"/>
</dbReference>
<name>A0A0H3ACJ5_NITV4</name>
<dbReference type="Gene3D" id="3.30.420.10">
    <property type="entry name" value="Ribonuclease H-like superfamily/Ribonuclease H"/>
    <property type="match status" value="1"/>
</dbReference>
<dbReference type="RefSeq" id="WP_011792889.1">
    <property type="nucleotide sequence ID" value="NC_008751.1"/>
</dbReference>
<dbReference type="GO" id="GO:0003676">
    <property type="term" value="F:nucleic acid binding"/>
    <property type="evidence" value="ECO:0007669"/>
    <property type="project" value="InterPro"/>
</dbReference>
<organism evidence="2 3">
    <name type="scientific">Nitratidesulfovibrio vulgaris (strain DP4)</name>
    <name type="common">Desulfovibrio vulgaris</name>
    <dbReference type="NCBI Taxonomy" id="391774"/>
    <lineage>
        <taxon>Bacteria</taxon>
        <taxon>Pseudomonadati</taxon>
        <taxon>Thermodesulfobacteriota</taxon>
        <taxon>Desulfovibrionia</taxon>
        <taxon>Desulfovibrionales</taxon>
        <taxon>Desulfovibrionaceae</taxon>
        <taxon>Nitratidesulfovibrio</taxon>
    </lineage>
</organism>
<dbReference type="Proteomes" id="UP000009173">
    <property type="component" value="Chromosome"/>
</dbReference>
<dbReference type="InterPro" id="IPR036397">
    <property type="entry name" value="RNaseH_sf"/>
</dbReference>
<evidence type="ECO:0000259" key="1">
    <source>
        <dbReference type="SMART" id="SM00479"/>
    </source>
</evidence>
<dbReference type="InterPro" id="IPR013520">
    <property type="entry name" value="Ribonucl_H"/>
</dbReference>
<proteinExistence type="predicted"/>
<evidence type="ECO:0000313" key="3">
    <source>
        <dbReference type="Proteomes" id="UP000009173"/>
    </source>
</evidence>
<sequence length="251" mass="27219">MTRPEDAMHKARRAASRLLDGLTRLPLLHAPWSGEAERLRQPVHAATFVVLDLEMTGLVPRRDAIIAVAGVTMRGERILAGRCFEAKMRPHLPPEEDAIAVHGLLPDETATHDDPAESLAAFRTFCGEAVPTGWHVGLDAAFLDAAAQRHGVRPWPRRTLDVRGLHLALRHRLPARAAALATKDADLYAVARVFDIDVAAAHDAAGDAWLTALVLQRLLVHGDCGHMTLGDLFHLAATGLHELNGATAMTF</sequence>
<feature type="domain" description="Exonuclease" evidence="1">
    <location>
        <begin position="47"/>
        <end position="224"/>
    </location>
</feature>
<protein>
    <submittedName>
        <fullName evidence="2">Exonuclease, RNase T and DNA polymerase III</fullName>
    </submittedName>
</protein>
<dbReference type="KEGG" id="dvl:Dvul_2493"/>
<dbReference type="SUPFAM" id="SSF53098">
    <property type="entry name" value="Ribonuclease H-like"/>
    <property type="match status" value="1"/>
</dbReference>
<dbReference type="EMBL" id="CP000527">
    <property type="protein sequence ID" value="ABM29509.1"/>
    <property type="molecule type" value="Genomic_DNA"/>
</dbReference>
<dbReference type="AlphaFoldDB" id="A0A0H3ACJ5"/>
<dbReference type="HOGENOM" id="CLU_047806_7_0_7"/>
<dbReference type="CDD" id="cd06127">
    <property type="entry name" value="DEDDh"/>
    <property type="match status" value="1"/>
</dbReference>
<evidence type="ECO:0000313" key="2">
    <source>
        <dbReference type="EMBL" id="ABM29509.1"/>
    </source>
</evidence>
<dbReference type="InterPro" id="IPR012337">
    <property type="entry name" value="RNaseH-like_sf"/>
</dbReference>
<dbReference type="SMART" id="SM00479">
    <property type="entry name" value="EXOIII"/>
    <property type="match status" value="1"/>
</dbReference>
<dbReference type="GO" id="GO:0004527">
    <property type="term" value="F:exonuclease activity"/>
    <property type="evidence" value="ECO:0007669"/>
    <property type="project" value="UniProtKB-KW"/>
</dbReference>